<organism evidence="1 2">
    <name type="scientific">Trichonephila inaurata madagascariensis</name>
    <dbReference type="NCBI Taxonomy" id="2747483"/>
    <lineage>
        <taxon>Eukaryota</taxon>
        <taxon>Metazoa</taxon>
        <taxon>Ecdysozoa</taxon>
        <taxon>Arthropoda</taxon>
        <taxon>Chelicerata</taxon>
        <taxon>Arachnida</taxon>
        <taxon>Araneae</taxon>
        <taxon>Araneomorphae</taxon>
        <taxon>Entelegynae</taxon>
        <taxon>Araneoidea</taxon>
        <taxon>Nephilidae</taxon>
        <taxon>Trichonephila</taxon>
        <taxon>Trichonephila inaurata</taxon>
    </lineage>
</organism>
<evidence type="ECO:0000313" key="1">
    <source>
        <dbReference type="EMBL" id="GFY79231.1"/>
    </source>
</evidence>
<protein>
    <submittedName>
        <fullName evidence="1">Uncharacterized protein</fullName>
    </submittedName>
</protein>
<dbReference type="EMBL" id="BMAV01023462">
    <property type="protein sequence ID" value="GFY79231.1"/>
    <property type="molecule type" value="Genomic_DNA"/>
</dbReference>
<sequence length="256" mass="29399">MCFQESSCVQNSPAPSTLAIHWLLWLEKDGKLLTLDWWTLEPYWSIQSTNLQRFDNLVIQGKDVLPAHKRYPVMTQRSKLVTPDGLYYFNAKPSSLAYEFCHQSQCGLWFGGETQVTCLWKVTKRLPRLCTWVPPNPRFSLGGENGSKTLSKRCRTYVGYNTDPLRMVYEAILRKLGQISGRLVELAKRLALPDRIPTLPAQRLVEPETIYTLPAEPERMPTPPTLPAEPERMFTYLLKDSAVKPRENAYSAYSTR</sequence>
<dbReference type="AlphaFoldDB" id="A0A8X6YXU6"/>
<comment type="caution">
    <text evidence="1">The sequence shown here is derived from an EMBL/GenBank/DDBJ whole genome shotgun (WGS) entry which is preliminary data.</text>
</comment>
<proteinExistence type="predicted"/>
<reference evidence="1" key="1">
    <citation type="submission" date="2020-08" db="EMBL/GenBank/DDBJ databases">
        <title>Multicomponent nature underlies the extraordinary mechanical properties of spider dragline silk.</title>
        <authorList>
            <person name="Kono N."/>
            <person name="Nakamura H."/>
            <person name="Mori M."/>
            <person name="Yoshida Y."/>
            <person name="Ohtoshi R."/>
            <person name="Malay A.D."/>
            <person name="Moran D.A.P."/>
            <person name="Tomita M."/>
            <person name="Numata K."/>
            <person name="Arakawa K."/>
        </authorList>
    </citation>
    <scope>NUCLEOTIDE SEQUENCE</scope>
</reference>
<dbReference type="Proteomes" id="UP000886998">
    <property type="component" value="Unassembled WGS sequence"/>
</dbReference>
<keyword evidence="2" id="KW-1185">Reference proteome</keyword>
<accession>A0A8X6YXU6</accession>
<name>A0A8X6YXU6_9ARAC</name>
<dbReference type="OrthoDB" id="6473409at2759"/>
<evidence type="ECO:0000313" key="2">
    <source>
        <dbReference type="Proteomes" id="UP000886998"/>
    </source>
</evidence>
<gene>
    <name evidence="1" type="ORF">TNIN_393051</name>
</gene>